<keyword evidence="4" id="KW-0012">Acyltransferase</keyword>
<dbReference type="Gene3D" id="4.10.320.10">
    <property type="entry name" value="E3-binding domain"/>
    <property type="match status" value="1"/>
</dbReference>
<comment type="cofactor">
    <cofactor evidence="4">
        <name>(R)-lipoate</name>
        <dbReference type="ChEBI" id="CHEBI:83088"/>
    </cofactor>
</comment>
<dbReference type="GO" id="GO:0006086">
    <property type="term" value="P:pyruvate decarboxylation to acetyl-CoA"/>
    <property type="evidence" value="ECO:0007669"/>
    <property type="project" value="InterPro"/>
</dbReference>
<dbReference type="Pfam" id="PF00198">
    <property type="entry name" value="2-oxoacid_dh"/>
    <property type="match status" value="1"/>
</dbReference>
<dbReference type="InterPro" id="IPR003016">
    <property type="entry name" value="2-oxoA_DH_lipoyl-BS"/>
</dbReference>
<dbReference type="Pfam" id="PF00364">
    <property type="entry name" value="Biotin_lipoyl"/>
    <property type="match status" value="2"/>
</dbReference>
<comment type="caution">
    <text evidence="8">The sequence shown here is derived from an EMBL/GenBank/DDBJ whole genome shotgun (WGS) entry which is preliminary data.</text>
</comment>
<feature type="region of interest" description="Disordered" evidence="5">
    <location>
        <begin position="319"/>
        <end position="351"/>
    </location>
</feature>
<evidence type="ECO:0000259" key="7">
    <source>
        <dbReference type="PROSITE" id="PS51826"/>
    </source>
</evidence>
<dbReference type="AlphaFoldDB" id="A0A6L2Q6P6"/>
<name>A0A6L2Q6P6_COPFO</name>
<dbReference type="InterPro" id="IPR001078">
    <property type="entry name" value="2-oxoacid_DH_actylTfrase"/>
</dbReference>
<evidence type="ECO:0000256" key="5">
    <source>
        <dbReference type="SAM" id="MobiDB-lite"/>
    </source>
</evidence>
<dbReference type="GO" id="GO:0045254">
    <property type="term" value="C:pyruvate dehydrogenase complex"/>
    <property type="evidence" value="ECO:0007669"/>
    <property type="project" value="InterPro"/>
</dbReference>
<dbReference type="SUPFAM" id="SSF51230">
    <property type="entry name" value="Single hybrid motif"/>
    <property type="match status" value="2"/>
</dbReference>
<evidence type="ECO:0000256" key="1">
    <source>
        <dbReference type="ARBA" id="ARBA00007317"/>
    </source>
</evidence>
<dbReference type="EMBL" id="BLKM01000783">
    <property type="protein sequence ID" value="GFG38465.1"/>
    <property type="molecule type" value="Genomic_DNA"/>
</dbReference>
<dbReference type="InterPro" id="IPR036625">
    <property type="entry name" value="E3-bd_dom_sf"/>
</dbReference>
<feature type="domain" description="Peripheral subunit-binding (PSBD)" evidence="7">
    <location>
        <begin position="275"/>
        <end position="312"/>
    </location>
</feature>
<feature type="domain" description="Lipoyl-binding" evidence="6">
    <location>
        <begin position="45"/>
        <end position="121"/>
    </location>
</feature>
<dbReference type="OrthoDB" id="537444at2759"/>
<keyword evidence="4" id="KW-0808">Transferase</keyword>
<dbReference type="PROSITE" id="PS51826">
    <property type="entry name" value="PSBD"/>
    <property type="match status" value="1"/>
</dbReference>
<dbReference type="EC" id="2.3.1.-" evidence="4"/>
<dbReference type="GO" id="GO:0005739">
    <property type="term" value="C:mitochondrion"/>
    <property type="evidence" value="ECO:0007669"/>
    <property type="project" value="TreeGrafter"/>
</dbReference>
<dbReference type="InterPro" id="IPR004167">
    <property type="entry name" value="PSBD"/>
</dbReference>
<dbReference type="InterPro" id="IPR000089">
    <property type="entry name" value="Biotin_lipoyl"/>
</dbReference>
<dbReference type="InterPro" id="IPR011053">
    <property type="entry name" value="Single_hybrid_motif"/>
</dbReference>
<evidence type="ECO:0000259" key="6">
    <source>
        <dbReference type="PROSITE" id="PS50968"/>
    </source>
</evidence>
<feature type="region of interest" description="Disordered" evidence="5">
    <location>
        <begin position="249"/>
        <end position="270"/>
    </location>
</feature>
<keyword evidence="3" id="KW-0809">Transit peptide</keyword>
<dbReference type="PANTHER" id="PTHR23151:SF90">
    <property type="entry name" value="DIHYDROLIPOYLLYSINE-RESIDUE ACETYLTRANSFERASE COMPONENT OF PYRUVATE DEHYDROGENASE COMPLEX, MITOCHONDRIAL-RELATED"/>
    <property type="match status" value="1"/>
</dbReference>
<gene>
    <name evidence="8" type="ORF">Cfor_11210</name>
</gene>
<dbReference type="Proteomes" id="UP000502823">
    <property type="component" value="Unassembled WGS sequence"/>
</dbReference>
<dbReference type="Pfam" id="PF02817">
    <property type="entry name" value="E3_binding"/>
    <property type="match status" value="1"/>
</dbReference>
<dbReference type="PROSITE" id="PS50968">
    <property type="entry name" value="BIOTINYL_LIPOYL"/>
    <property type="match status" value="2"/>
</dbReference>
<dbReference type="PANTHER" id="PTHR23151">
    <property type="entry name" value="DIHYDROLIPOAMIDE ACETYL/SUCCINYL-TRANSFERASE-RELATED"/>
    <property type="match status" value="1"/>
</dbReference>
<protein>
    <recommendedName>
        <fullName evidence="4">Dihydrolipoamide acetyltransferase component of pyruvate dehydrogenase complex</fullName>
        <ecNumber evidence="4">2.3.1.-</ecNumber>
    </recommendedName>
</protein>
<dbReference type="CDD" id="cd06849">
    <property type="entry name" value="lipoyl_domain"/>
    <property type="match status" value="2"/>
</dbReference>
<dbReference type="InterPro" id="IPR045257">
    <property type="entry name" value="E2/Pdx1"/>
</dbReference>
<dbReference type="PROSITE" id="PS00189">
    <property type="entry name" value="LIPOYL"/>
    <property type="match status" value="2"/>
</dbReference>
<keyword evidence="2 4" id="KW-0450">Lipoyl</keyword>
<evidence type="ECO:0000256" key="4">
    <source>
        <dbReference type="RuleBase" id="RU003423"/>
    </source>
</evidence>
<dbReference type="Gene3D" id="3.30.559.10">
    <property type="entry name" value="Chloramphenicol acetyltransferase-like domain"/>
    <property type="match status" value="1"/>
</dbReference>
<evidence type="ECO:0000256" key="2">
    <source>
        <dbReference type="ARBA" id="ARBA00022823"/>
    </source>
</evidence>
<keyword evidence="9" id="KW-1185">Reference proteome</keyword>
<feature type="compositionally biased region" description="Low complexity" evidence="5">
    <location>
        <begin position="138"/>
        <end position="148"/>
    </location>
</feature>
<feature type="domain" description="Lipoyl-binding" evidence="6">
    <location>
        <begin position="158"/>
        <end position="234"/>
    </location>
</feature>
<dbReference type="Gene3D" id="2.40.50.100">
    <property type="match status" value="2"/>
</dbReference>
<dbReference type="FunFam" id="2.40.50.100:FF:000010">
    <property type="entry name" value="Acetyltransferase component of pyruvate dehydrogenase complex"/>
    <property type="match status" value="2"/>
</dbReference>
<dbReference type="InParanoid" id="A0A6L2Q6P6"/>
<feature type="region of interest" description="Disordered" evidence="5">
    <location>
        <begin position="138"/>
        <end position="168"/>
    </location>
</feature>
<dbReference type="GO" id="GO:0016746">
    <property type="term" value="F:acyltransferase activity"/>
    <property type="evidence" value="ECO:0007669"/>
    <property type="project" value="UniProtKB-KW"/>
</dbReference>
<comment type="similarity">
    <text evidence="1 4">Belongs to the 2-oxoacid dehydrogenase family.</text>
</comment>
<proteinExistence type="inferred from homology"/>
<dbReference type="InterPro" id="IPR023213">
    <property type="entry name" value="CAT-like_dom_sf"/>
</dbReference>
<reference evidence="9" key="1">
    <citation type="submission" date="2020-01" db="EMBL/GenBank/DDBJ databases">
        <title>Draft genome sequence of the Termite Coptotermes fromosanus.</title>
        <authorList>
            <person name="Itakura S."/>
            <person name="Yosikawa Y."/>
            <person name="Umezawa K."/>
        </authorList>
    </citation>
    <scope>NUCLEOTIDE SEQUENCE [LARGE SCALE GENOMIC DNA]</scope>
</reference>
<organism evidence="8 9">
    <name type="scientific">Coptotermes formosanus</name>
    <name type="common">Formosan subterranean termite</name>
    <dbReference type="NCBI Taxonomy" id="36987"/>
    <lineage>
        <taxon>Eukaryota</taxon>
        <taxon>Metazoa</taxon>
        <taxon>Ecdysozoa</taxon>
        <taxon>Arthropoda</taxon>
        <taxon>Hexapoda</taxon>
        <taxon>Insecta</taxon>
        <taxon>Pterygota</taxon>
        <taxon>Neoptera</taxon>
        <taxon>Polyneoptera</taxon>
        <taxon>Dictyoptera</taxon>
        <taxon>Blattodea</taxon>
        <taxon>Blattoidea</taxon>
        <taxon>Termitoidae</taxon>
        <taxon>Rhinotermitidae</taxon>
        <taxon>Coptotermes</taxon>
    </lineage>
</organism>
<evidence type="ECO:0000313" key="9">
    <source>
        <dbReference type="Proteomes" id="UP000502823"/>
    </source>
</evidence>
<dbReference type="SUPFAM" id="SSF47005">
    <property type="entry name" value="Peripheral subunit-binding domain of 2-oxo acid dehydrogenase complex"/>
    <property type="match status" value="1"/>
</dbReference>
<accession>A0A6L2Q6P6</accession>
<evidence type="ECO:0000256" key="3">
    <source>
        <dbReference type="ARBA" id="ARBA00022946"/>
    </source>
</evidence>
<evidence type="ECO:0000313" key="8">
    <source>
        <dbReference type="EMBL" id="GFG38465.1"/>
    </source>
</evidence>
<sequence>MAAAVRVRIGNITKNYVQTLLLQSHTLKIKQRVSFHKSSFLCVVGQELKMPSLSPTMSEGTIVRWLKKEGDPIAPGDVLCDIQTDKAVVSFETEEEGILAKILVREDTKDIKVGTIIALMVAEGEDWRSVEVTRSSDAASLGPSLLPSAPSPKPGTGSQEVKMPSLSPTMSEGTIVKWLKNEGDAVAPGDVLCEVQTDKAVVSFETEEEGVLAKILVQQDVKDVKVGTLIALMVAPGEDWKNVEIPSAAAPPVPSAPSPPSTPSAKTKPAATALNFGPAVRTLLEQYHLQSSDIAATGRKGKLLKEDVLKYIADKKLKPRAPKEVPPPAAPKAAAPPAAKPPKPSIVKKEGDGYSDIELTGIKKTIAKRLTESKTTIPHAYGVADCTIDKLITLRKQLKEDGVKLSVNDFVIKAVALALQHCPQVNALYNGEEVLYPVDIDVSVAVATDAGLITPIVKGADAKGLEEISANIQDLAKKARDGKLQPHEFQGGTFTVSNLGMYGVDEFSAIINPPQCGILAVGGSRLVLDGDRNPVTKMKITLSYDARAIDEEIATEFLDAVQEMLEDPSVMLLGGRRGLQEKLGF</sequence>
<feature type="compositionally biased region" description="Pro residues" evidence="5">
    <location>
        <begin position="249"/>
        <end position="262"/>
    </location>
</feature>
<dbReference type="SUPFAM" id="SSF52777">
    <property type="entry name" value="CoA-dependent acyltransferases"/>
    <property type="match status" value="1"/>
</dbReference>